<dbReference type="RefSeq" id="WP_092162187.1">
    <property type="nucleotide sequence ID" value="NZ_FNGA01000004.1"/>
</dbReference>
<keyword evidence="1" id="KW-1133">Transmembrane helix</keyword>
<dbReference type="EMBL" id="FNGA01000004">
    <property type="protein sequence ID" value="SDL37457.1"/>
    <property type="molecule type" value="Genomic_DNA"/>
</dbReference>
<gene>
    <name evidence="2" type="ORF">SAMN05660337_2817</name>
</gene>
<sequence length="262" mass="30230">MEKTPLFTEKEYSDTFKLLVFLIMAVGLEANLAARCFQLAAILAIIPAGLFLEGRSRIKKKKAKQTRVLRDLPITCENSRPSLPSEQNLLRCYLLLSTAFVILLHYYLKKKDIQTKKEIEIVNKTRKQQPTLAIPLPCSKERLIKANRVEKWERDKDLKNHYAIALDKILTWENSVNEPVRIHKEALIHGSRKFFSSYFTHGVPTVSKEMFFKEVSGYMEKTPSVKYIEKRAAEAWQYLPEDLKLLGGTTAKSQNKERSKSP</sequence>
<feature type="transmembrane region" description="Helical" evidence="1">
    <location>
        <begin position="20"/>
        <end position="52"/>
    </location>
</feature>
<accession>A0A1G9JIN4</accession>
<feature type="transmembrane region" description="Helical" evidence="1">
    <location>
        <begin position="89"/>
        <end position="108"/>
    </location>
</feature>
<evidence type="ECO:0000256" key="1">
    <source>
        <dbReference type="SAM" id="Phobius"/>
    </source>
</evidence>
<protein>
    <submittedName>
        <fullName evidence="2">Uncharacterized protein</fullName>
    </submittedName>
</protein>
<keyword evidence="1" id="KW-0812">Transmembrane</keyword>
<evidence type="ECO:0000313" key="3">
    <source>
        <dbReference type="Proteomes" id="UP000199053"/>
    </source>
</evidence>
<keyword evidence="1" id="KW-0472">Membrane</keyword>
<reference evidence="3" key="1">
    <citation type="submission" date="2016-10" db="EMBL/GenBank/DDBJ databases">
        <authorList>
            <person name="Varghese N."/>
            <person name="Submissions S."/>
        </authorList>
    </citation>
    <scope>NUCLEOTIDE SEQUENCE [LARGE SCALE GENOMIC DNA]</scope>
    <source>
        <strain evidence="3">DSM 16995</strain>
    </source>
</reference>
<keyword evidence="3" id="KW-1185">Reference proteome</keyword>
<evidence type="ECO:0000313" key="2">
    <source>
        <dbReference type="EMBL" id="SDL37457.1"/>
    </source>
</evidence>
<organism evidence="2 3">
    <name type="scientific">Maridesulfovibrio ferrireducens</name>
    <dbReference type="NCBI Taxonomy" id="246191"/>
    <lineage>
        <taxon>Bacteria</taxon>
        <taxon>Pseudomonadati</taxon>
        <taxon>Thermodesulfobacteriota</taxon>
        <taxon>Desulfovibrionia</taxon>
        <taxon>Desulfovibrionales</taxon>
        <taxon>Desulfovibrionaceae</taxon>
        <taxon>Maridesulfovibrio</taxon>
    </lineage>
</organism>
<dbReference type="Proteomes" id="UP000199053">
    <property type="component" value="Unassembled WGS sequence"/>
</dbReference>
<proteinExistence type="predicted"/>
<dbReference type="AlphaFoldDB" id="A0A1G9JIN4"/>
<dbReference type="OrthoDB" id="5451150at2"/>
<name>A0A1G9JIN4_9BACT</name>